<gene>
    <name evidence="2" type="ORF">UT28_C0001G0634</name>
</gene>
<protein>
    <submittedName>
        <fullName evidence="2">Uncharacterized protein</fullName>
    </submittedName>
</protein>
<feature type="transmembrane region" description="Helical" evidence="1">
    <location>
        <begin position="97"/>
        <end position="117"/>
    </location>
</feature>
<keyword evidence="1" id="KW-1133">Transmembrane helix</keyword>
<evidence type="ECO:0000256" key="1">
    <source>
        <dbReference type="SAM" id="Phobius"/>
    </source>
</evidence>
<sequence length="327" mass="37505">MFYVPKQEVKPEVRQELNPIYRFTNRDTVRDLTMVDITLIFLRILNVKSPLHFVKYFLDKLGELRYILLFYAESDIEHLSMGQFAQTKLISKWRDPMFSILEVIRVLTVLVCILVLYKGASCGRQGMAVFGTFSSMAFAELGFRIVMIGNGLPGLDVLDGMFVGIGFFLSIALWISFVPDKASDKGDDCIVIGFVQRFGHTVFYEGSAEPFNNWWNRTFGLSNFVSGLEIKNCRFAYGNGPSFNGRYVIKAQRSIAYKEFLELKRTIPRDLDKLVQELIFEKAPADVVISKLAAFWKSHKGFELQKFDLFPHQPQNLMAPIRKKAEV</sequence>
<feature type="transmembrane region" description="Helical" evidence="1">
    <location>
        <begin position="160"/>
        <end position="178"/>
    </location>
</feature>
<keyword evidence="1" id="KW-0812">Transmembrane</keyword>
<accession>A0A0G4B3L0</accession>
<dbReference type="AlphaFoldDB" id="A0A0G4B3L0"/>
<feature type="transmembrane region" description="Helical" evidence="1">
    <location>
        <begin position="129"/>
        <end position="148"/>
    </location>
</feature>
<organism evidence="2 3">
    <name type="scientific">Berkelbacteria bacterium GW2011_GWE1_39_12</name>
    <dbReference type="NCBI Taxonomy" id="1618337"/>
    <lineage>
        <taxon>Bacteria</taxon>
        <taxon>Candidatus Berkelbacteria</taxon>
    </lineage>
</organism>
<evidence type="ECO:0000313" key="2">
    <source>
        <dbReference type="EMBL" id="AKM82434.1"/>
    </source>
</evidence>
<dbReference type="KEGG" id="bbgw:UT28_C0001G0634"/>
<evidence type="ECO:0000313" key="3">
    <source>
        <dbReference type="Proteomes" id="UP000035648"/>
    </source>
</evidence>
<dbReference type="STRING" id="1618337.UT28_C0001G0634"/>
<name>A0A0G4B3L0_9BACT</name>
<dbReference type="Proteomes" id="UP000035648">
    <property type="component" value="Chromosome"/>
</dbReference>
<proteinExistence type="predicted"/>
<dbReference type="EMBL" id="CP011213">
    <property type="protein sequence ID" value="AKM82434.1"/>
    <property type="molecule type" value="Genomic_DNA"/>
</dbReference>
<reference evidence="2 3" key="1">
    <citation type="journal article" date="2015" name="Nature">
        <title>rRNA introns, odd ribosomes, and small enigmatic genomes across a large radiation of phyla.</title>
        <authorList>
            <person name="Brown C.T."/>
            <person name="Hug L.A."/>
            <person name="Thomas B.C."/>
            <person name="Sharon I."/>
            <person name="Castelle C.J."/>
            <person name="Singh A."/>
            <person name="Wilkins M.J."/>
            <person name="Williams K.H."/>
            <person name="Banfield J.F."/>
        </authorList>
    </citation>
    <scope>NUCLEOTIDE SEQUENCE [LARGE SCALE GENOMIC DNA]</scope>
</reference>
<keyword evidence="1" id="KW-0472">Membrane</keyword>